<feature type="transmembrane region" description="Helical" evidence="2">
    <location>
        <begin position="36"/>
        <end position="56"/>
    </location>
</feature>
<evidence type="ECO:0000313" key="4">
    <source>
        <dbReference type="Proteomes" id="UP000199391"/>
    </source>
</evidence>
<feature type="transmembrane region" description="Helical" evidence="2">
    <location>
        <begin position="12"/>
        <end position="30"/>
    </location>
</feature>
<sequence length="208" mass="21899">MEQLPMLMKSWWIPGLRGLVAVAVGVAALMLPEITLMTLVALFAAYALLAGGAAMAGAVSTRGEHKDWWLLLLLGACGLAAGVLALWQPALSLLALVIVIGVAALVTGALDLALALRMRHPLRGPEWTLVISAVVSLGFGCIVLLAPDVGLFTMVGLLGVYCIVAGGLYLATAYTAFMHHRHAGRFGPGAGRTERRNHERRMTASHAT</sequence>
<evidence type="ECO:0000313" key="3">
    <source>
        <dbReference type="EMBL" id="SFU81477.1"/>
    </source>
</evidence>
<dbReference type="PANTHER" id="PTHR34989">
    <property type="entry name" value="PROTEIN HDED"/>
    <property type="match status" value="1"/>
</dbReference>
<organism evidence="3 4">
    <name type="scientific">Pseudoduganella namucuonensis</name>
    <dbReference type="NCBI Taxonomy" id="1035707"/>
    <lineage>
        <taxon>Bacteria</taxon>
        <taxon>Pseudomonadati</taxon>
        <taxon>Pseudomonadota</taxon>
        <taxon>Betaproteobacteria</taxon>
        <taxon>Burkholderiales</taxon>
        <taxon>Oxalobacteraceae</taxon>
        <taxon>Telluria group</taxon>
        <taxon>Pseudoduganella</taxon>
    </lineage>
</organism>
<feature type="transmembrane region" description="Helical" evidence="2">
    <location>
        <begin position="93"/>
        <end position="115"/>
    </location>
</feature>
<feature type="transmembrane region" description="Helical" evidence="2">
    <location>
        <begin position="152"/>
        <end position="177"/>
    </location>
</feature>
<dbReference type="Proteomes" id="UP000199391">
    <property type="component" value="Unassembled WGS sequence"/>
</dbReference>
<feature type="transmembrane region" description="Helical" evidence="2">
    <location>
        <begin position="127"/>
        <end position="146"/>
    </location>
</feature>
<name>A0A1I7J8K2_9BURK</name>
<dbReference type="GO" id="GO:0005886">
    <property type="term" value="C:plasma membrane"/>
    <property type="evidence" value="ECO:0007669"/>
    <property type="project" value="TreeGrafter"/>
</dbReference>
<feature type="compositionally biased region" description="Basic and acidic residues" evidence="1">
    <location>
        <begin position="192"/>
        <end position="202"/>
    </location>
</feature>
<dbReference type="InterPro" id="IPR005325">
    <property type="entry name" value="DUF308_memb"/>
</dbReference>
<evidence type="ECO:0000256" key="2">
    <source>
        <dbReference type="SAM" id="Phobius"/>
    </source>
</evidence>
<dbReference type="Pfam" id="PF03729">
    <property type="entry name" value="DUF308"/>
    <property type="match status" value="2"/>
</dbReference>
<dbReference type="InterPro" id="IPR052712">
    <property type="entry name" value="Acid_resist_chaperone_HdeD"/>
</dbReference>
<evidence type="ECO:0000256" key="1">
    <source>
        <dbReference type="SAM" id="MobiDB-lite"/>
    </source>
</evidence>
<dbReference type="AlphaFoldDB" id="A0A1I7J8K2"/>
<dbReference type="STRING" id="1035707.SAMN05216552_1010151"/>
<keyword evidence="4" id="KW-1185">Reference proteome</keyword>
<feature type="transmembrane region" description="Helical" evidence="2">
    <location>
        <begin position="68"/>
        <end position="87"/>
    </location>
</feature>
<protein>
    <submittedName>
        <fullName evidence="3">Uncharacterized membrane protein HdeD, DUF308 family</fullName>
    </submittedName>
</protein>
<feature type="region of interest" description="Disordered" evidence="1">
    <location>
        <begin position="188"/>
        <end position="208"/>
    </location>
</feature>
<keyword evidence="2" id="KW-0812">Transmembrane</keyword>
<keyword evidence="2" id="KW-0472">Membrane</keyword>
<gene>
    <name evidence="3" type="ORF">SAMN05216552_1010151</name>
</gene>
<accession>A0A1I7J8K2</accession>
<keyword evidence="2" id="KW-1133">Transmembrane helix</keyword>
<dbReference type="PANTHER" id="PTHR34989:SF1">
    <property type="entry name" value="PROTEIN HDED"/>
    <property type="match status" value="1"/>
</dbReference>
<proteinExistence type="predicted"/>
<reference evidence="4" key="1">
    <citation type="submission" date="2016-10" db="EMBL/GenBank/DDBJ databases">
        <authorList>
            <person name="Varghese N."/>
            <person name="Submissions S."/>
        </authorList>
    </citation>
    <scope>NUCLEOTIDE SEQUENCE [LARGE SCALE GENOMIC DNA]</scope>
    <source>
        <strain evidence="4">CGMCC 1.11014</strain>
    </source>
</reference>
<dbReference type="EMBL" id="FPBO01000010">
    <property type="protein sequence ID" value="SFU81477.1"/>
    <property type="molecule type" value="Genomic_DNA"/>
</dbReference>